<proteinExistence type="predicted"/>
<keyword evidence="1" id="KW-0732">Signal</keyword>
<evidence type="ECO:0008006" key="4">
    <source>
        <dbReference type="Google" id="ProtNLM"/>
    </source>
</evidence>
<evidence type="ECO:0000256" key="1">
    <source>
        <dbReference type="SAM" id="SignalP"/>
    </source>
</evidence>
<dbReference type="Proteomes" id="UP001055153">
    <property type="component" value="Unassembled WGS sequence"/>
</dbReference>
<feature type="signal peptide" evidence="1">
    <location>
        <begin position="1"/>
        <end position="22"/>
    </location>
</feature>
<gene>
    <name evidence="2" type="ORF">GMJLKIPL_1635</name>
</gene>
<organism evidence="2 3">
    <name type="scientific">Methylobacterium isbiliense</name>
    <dbReference type="NCBI Taxonomy" id="315478"/>
    <lineage>
        <taxon>Bacteria</taxon>
        <taxon>Pseudomonadati</taxon>
        <taxon>Pseudomonadota</taxon>
        <taxon>Alphaproteobacteria</taxon>
        <taxon>Hyphomicrobiales</taxon>
        <taxon>Methylobacteriaceae</taxon>
        <taxon>Methylobacterium</taxon>
    </lineage>
</organism>
<sequence length="78" mass="8537">MRTRILTLAALATLACAPAALAEEVIIRRDAPVERERSTVIEKRSVDTTGTVGGCETKTVRKTNEFGDTKTVRSERCD</sequence>
<dbReference type="RefSeq" id="WP_238234601.1">
    <property type="nucleotide sequence ID" value="NZ_BPQQ01000018.1"/>
</dbReference>
<evidence type="ECO:0000313" key="2">
    <source>
        <dbReference type="EMBL" id="GJD99717.1"/>
    </source>
</evidence>
<keyword evidence="3" id="KW-1185">Reference proteome</keyword>
<feature type="chain" id="PRO_5046889199" description="Secreted protein" evidence="1">
    <location>
        <begin position="23"/>
        <end position="78"/>
    </location>
</feature>
<comment type="caution">
    <text evidence="2">The sequence shown here is derived from an EMBL/GenBank/DDBJ whole genome shotgun (WGS) entry which is preliminary data.</text>
</comment>
<reference evidence="2" key="2">
    <citation type="submission" date="2021-08" db="EMBL/GenBank/DDBJ databases">
        <authorList>
            <person name="Tani A."/>
            <person name="Ola A."/>
            <person name="Ogura Y."/>
            <person name="Katsura K."/>
            <person name="Hayashi T."/>
        </authorList>
    </citation>
    <scope>NUCLEOTIDE SEQUENCE</scope>
    <source>
        <strain evidence="2">DSM 17168</strain>
    </source>
</reference>
<reference evidence="2" key="1">
    <citation type="journal article" date="2021" name="Front. Microbiol.">
        <title>Comprehensive Comparative Genomics and Phenotyping of Methylobacterium Species.</title>
        <authorList>
            <person name="Alessa O."/>
            <person name="Ogura Y."/>
            <person name="Fujitani Y."/>
            <person name="Takami H."/>
            <person name="Hayashi T."/>
            <person name="Sahin N."/>
            <person name="Tani A."/>
        </authorList>
    </citation>
    <scope>NUCLEOTIDE SEQUENCE</scope>
    <source>
        <strain evidence="2">DSM 17168</strain>
    </source>
</reference>
<protein>
    <recommendedName>
        <fullName evidence="4">Secreted protein</fullName>
    </recommendedName>
</protein>
<evidence type="ECO:0000313" key="3">
    <source>
        <dbReference type="Proteomes" id="UP001055153"/>
    </source>
</evidence>
<dbReference type="EMBL" id="BPQQ01000018">
    <property type="protein sequence ID" value="GJD99717.1"/>
    <property type="molecule type" value="Genomic_DNA"/>
</dbReference>
<dbReference type="PROSITE" id="PS51257">
    <property type="entry name" value="PROKAR_LIPOPROTEIN"/>
    <property type="match status" value="1"/>
</dbReference>
<name>A0ABQ4SD21_9HYPH</name>
<accession>A0ABQ4SD21</accession>